<dbReference type="PROSITE" id="PS51500">
    <property type="entry name" value="SIN"/>
    <property type="match status" value="1"/>
</dbReference>
<name>A0A2X4YQ17_LEDLE</name>
<dbReference type="AlphaFoldDB" id="A0A2X4YQ17"/>
<dbReference type="Proteomes" id="UP000249134">
    <property type="component" value="Chromosome 1"/>
</dbReference>
<dbReference type="GO" id="GO:0046983">
    <property type="term" value="F:protein dimerization activity"/>
    <property type="evidence" value="ECO:0007669"/>
    <property type="project" value="InterPro"/>
</dbReference>
<evidence type="ECO:0000259" key="1">
    <source>
        <dbReference type="PROSITE" id="PS51500"/>
    </source>
</evidence>
<dbReference type="EMBL" id="LS483476">
    <property type="protein sequence ID" value="SQI53765.1"/>
    <property type="molecule type" value="Genomic_DNA"/>
</dbReference>
<dbReference type="InterPro" id="IPR010981">
    <property type="entry name" value="SinR/SinI_dimer_dom"/>
</dbReference>
<dbReference type="InterPro" id="IPR036281">
    <property type="entry name" value="SinR/SinI_dimer_dom_sf"/>
</dbReference>
<proteinExistence type="predicted"/>
<evidence type="ECO:0000313" key="2">
    <source>
        <dbReference type="EMBL" id="SQI53765.1"/>
    </source>
</evidence>
<gene>
    <name evidence="2" type="ORF">NCTC4824_01094</name>
</gene>
<dbReference type="RefSeq" id="WP_066136156.1">
    <property type="nucleotide sequence ID" value="NZ_CBCSGM010000001.1"/>
</dbReference>
<keyword evidence="3" id="KW-1185">Reference proteome</keyword>
<reference evidence="2 3" key="1">
    <citation type="submission" date="2018-06" db="EMBL/GenBank/DDBJ databases">
        <authorList>
            <consortium name="Pathogen Informatics"/>
            <person name="Doyle S."/>
        </authorList>
    </citation>
    <scope>NUCLEOTIDE SEQUENCE [LARGE SCALE GENOMIC DNA]</scope>
    <source>
        <strain evidence="2 3">NCTC4824</strain>
    </source>
</reference>
<sequence>MKSIEKVQSSSLDEEWVSLMIAAKNIGFSPEEVREFIRKRDSSRLNNPHIHSQLEFGKRYCQNI</sequence>
<protein>
    <submittedName>
        <fullName evidence="2">Anti-repressor SinI</fullName>
    </submittedName>
</protein>
<dbReference type="SUPFAM" id="SSF47406">
    <property type="entry name" value="SinR repressor dimerisation domain-like"/>
    <property type="match status" value="1"/>
</dbReference>
<dbReference type="GO" id="GO:0006355">
    <property type="term" value="P:regulation of DNA-templated transcription"/>
    <property type="evidence" value="ECO:0007669"/>
    <property type="project" value="InterPro"/>
</dbReference>
<evidence type="ECO:0000313" key="3">
    <source>
        <dbReference type="Proteomes" id="UP000249134"/>
    </source>
</evidence>
<organism evidence="2 3">
    <name type="scientific">Lederbergia lenta</name>
    <name type="common">Bacillus lentus</name>
    <dbReference type="NCBI Taxonomy" id="1467"/>
    <lineage>
        <taxon>Bacteria</taxon>
        <taxon>Bacillati</taxon>
        <taxon>Bacillota</taxon>
        <taxon>Bacilli</taxon>
        <taxon>Bacillales</taxon>
        <taxon>Bacillaceae</taxon>
        <taxon>Lederbergia</taxon>
    </lineage>
</organism>
<dbReference type="Pfam" id="PF08671">
    <property type="entry name" value="SinI"/>
    <property type="match status" value="1"/>
</dbReference>
<dbReference type="KEGG" id="blen:NCTC4824_01094"/>
<accession>A0A2X4YQ17</accession>
<feature type="domain" description="Sin" evidence="1">
    <location>
        <begin position="3"/>
        <end position="41"/>
    </location>
</feature>